<dbReference type="PROSITE" id="PS51462">
    <property type="entry name" value="NUDIX"/>
    <property type="match status" value="1"/>
</dbReference>
<dbReference type="AlphaFoldDB" id="A0A4S3LWV7"/>
<keyword evidence="3" id="KW-1185">Reference proteome</keyword>
<protein>
    <submittedName>
        <fullName evidence="2">NUDIX domain-containing protein</fullName>
    </submittedName>
</protein>
<proteinExistence type="predicted"/>
<sequence length="182" mass="21091">MGEWVDIWTKEGTPTGRKIQKSEAHAQGYYHPTIHLWIYNSKKEILLQKRALTKESFPGKWDVAVAGHISAGDSPEETVVRETREELGLTIHIEETEFIKVMRSDIKHSESFTDREHHHVYSLKKDVAVTHLILQKEEVAEAGWFPIDILTKYLEDPESFPDLVPFETGYLRTVITYLRGKF</sequence>
<gene>
    <name evidence="2" type="ORF">E7Z59_15130</name>
</gene>
<dbReference type="GO" id="GO:0004452">
    <property type="term" value="F:isopentenyl-diphosphate delta-isomerase activity"/>
    <property type="evidence" value="ECO:0007669"/>
    <property type="project" value="TreeGrafter"/>
</dbReference>
<accession>A0A4S3LWV7</accession>
<dbReference type="Gene3D" id="3.90.79.10">
    <property type="entry name" value="Nucleoside Triphosphate Pyrophosphohydrolase"/>
    <property type="match status" value="1"/>
</dbReference>
<dbReference type="RefSeq" id="WP_136337205.1">
    <property type="nucleotide sequence ID" value="NZ_QXMP01000025.1"/>
</dbReference>
<dbReference type="CDD" id="cd04692">
    <property type="entry name" value="NUDIX_Hydrolase"/>
    <property type="match status" value="1"/>
</dbReference>
<dbReference type="GO" id="GO:0005737">
    <property type="term" value="C:cytoplasm"/>
    <property type="evidence" value="ECO:0007669"/>
    <property type="project" value="TreeGrafter"/>
</dbReference>
<comment type="caution">
    <text evidence="2">The sequence shown here is derived from an EMBL/GenBank/DDBJ whole genome shotgun (WGS) entry which is preliminary data.</text>
</comment>
<dbReference type="EMBL" id="SSMC01000005">
    <property type="protein sequence ID" value="THD65511.1"/>
    <property type="molecule type" value="Genomic_DNA"/>
</dbReference>
<dbReference type="SUPFAM" id="SSF55811">
    <property type="entry name" value="Nudix"/>
    <property type="match status" value="1"/>
</dbReference>
<dbReference type="PANTHER" id="PTHR10885:SF20">
    <property type="entry name" value="NUDIX HYDROLASE DOMAIN-CONTAINING PROTEIN"/>
    <property type="match status" value="1"/>
</dbReference>
<evidence type="ECO:0000313" key="3">
    <source>
        <dbReference type="Proteomes" id="UP000305939"/>
    </source>
</evidence>
<reference evidence="2 3" key="1">
    <citation type="submission" date="2019-04" db="EMBL/GenBank/DDBJ databases">
        <title>Draft genome sequence of Robertkochia marina CC-AMO-30D.</title>
        <authorList>
            <person name="Hameed A."/>
            <person name="Lin S.-Y."/>
            <person name="Shahina M."/>
            <person name="Lai W.-A."/>
            <person name="Young C.-C."/>
        </authorList>
    </citation>
    <scope>NUCLEOTIDE SEQUENCE [LARGE SCALE GENOMIC DNA]</scope>
    <source>
        <strain evidence="2 3">CC-AMO-30D</strain>
    </source>
</reference>
<feature type="domain" description="Nudix hydrolase" evidence="1">
    <location>
        <begin position="29"/>
        <end position="168"/>
    </location>
</feature>
<dbReference type="InterPro" id="IPR000086">
    <property type="entry name" value="NUDIX_hydrolase_dom"/>
</dbReference>
<organism evidence="2 3">
    <name type="scientific">Robertkochia marina</name>
    <dbReference type="NCBI Taxonomy" id="1227945"/>
    <lineage>
        <taxon>Bacteria</taxon>
        <taxon>Pseudomonadati</taxon>
        <taxon>Bacteroidota</taxon>
        <taxon>Flavobacteriia</taxon>
        <taxon>Flavobacteriales</taxon>
        <taxon>Flavobacteriaceae</taxon>
        <taxon>Robertkochia</taxon>
    </lineage>
</organism>
<dbReference type="PANTHER" id="PTHR10885">
    <property type="entry name" value="ISOPENTENYL-DIPHOSPHATE DELTA-ISOMERASE"/>
    <property type="match status" value="1"/>
</dbReference>
<name>A0A4S3LWV7_9FLAO</name>
<evidence type="ECO:0000313" key="2">
    <source>
        <dbReference type="EMBL" id="THD65511.1"/>
    </source>
</evidence>
<dbReference type="InterPro" id="IPR015797">
    <property type="entry name" value="NUDIX_hydrolase-like_dom_sf"/>
</dbReference>
<dbReference type="Pfam" id="PF00293">
    <property type="entry name" value="NUDIX"/>
    <property type="match status" value="1"/>
</dbReference>
<dbReference type="OrthoDB" id="9786032at2"/>
<dbReference type="GO" id="GO:0009240">
    <property type="term" value="P:isopentenyl diphosphate biosynthetic process"/>
    <property type="evidence" value="ECO:0007669"/>
    <property type="project" value="TreeGrafter"/>
</dbReference>
<dbReference type="Proteomes" id="UP000305939">
    <property type="component" value="Unassembled WGS sequence"/>
</dbReference>
<evidence type="ECO:0000259" key="1">
    <source>
        <dbReference type="PROSITE" id="PS51462"/>
    </source>
</evidence>